<organism evidence="2 3">
    <name type="scientific">Amantichitinum ursilacus</name>
    <dbReference type="NCBI Taxonomy" id="857265"/>
    <lineage>
        <taxon>Bacteria</taxon>
        <taxon>Pseudomonadati</taxon>
        <taxon>Pseudomonadota</taxon>
        <taxon>Betaproteobacteria</taxon>
        <taxon>Neisseriales</taxon>
        <taxon>Chitinibacteraceae</taxon>
        <taxon>Amantichitinum</taxon>
    </lineage>
</organism>
<dbReference type="OrthoDB" id="8926484at2"/>
<reference evidence="2 3" key="1">
    <citation type="submission" date="2015-07" db="EMBL/GenBank/DDBJ databases">
        <title>Draft genome sequence of the Amantichitinum ursilacus IGB-41, a new chitin-degrading bacterium.</title>
        <authorList>
            <person name="Kirstahler P."/>
            <person name="Guenther M."/>
            <person name="Grumaz C."/>
            <person name="Rupp S."/>
            <person name="Zibek S."/>
            <person name="Sohn K."/>
        </authorList>
    </citation>
    <scope>NUCLEOTIDE SEQUENCE [LARGE SCALE GENOMIC DNA]</scope>
    <source>
        <strain evidence="2 3">IGB-41</strain>
    </source>
</reference>
<dbReference type="InterPro" id="IPR013783">
    <property type="entry name" value="Ig-like_fold"/>
</dbReference>
<sequence>MSKRKQILAGSLLALSLLGTHAWADDMATMQPQTTANGAEYVSGGVGDEEMSQLKSVEKDYNMRLLFTGRDGEYQSGVKVQVTDAKGNVALDTTTSGPYLLAKLPAGRYKVNAQLDDNAQTRTTVVNERGAKEVHFTW</sequence>
<proteinExistence type="predicted"/>
<accession>A0A0N1JSZ2</accession>
<dbReference type="RefSeq" id="WP_053937533.1">
    <property type="nucleotide sequence ID" value="NZ_LAQT01000007.1"/>
</dbReference>
<keyword evidence="1" id="KW-0732">Signal</keyword>
<dbReference type="Proteomes" id="UP000037939">
    <property type="component" value="Unassembled WGS sequence"/>
</dbReference>
<dbReference type="Gene3D" id="2.60.40.10">
    <property type="entry name" value="Immunoglobulins"/>
    <property type="match status" value="1"/>
</dbReference>
<evidence type="ECO:0000256" key="1">
    <source>
        <dbReference type="SAM" id="SignalP"/>
    </source>
</evidence>
<name>A0A0N1JSZ2_9NEIS</name>
<gene>
    <name evidence="2" type="ORF">WG78_09385</name>
</gene>
<dbReference type="AlphaFoldDB" id="A0A0N1JSZ2"/>
<dbReference type="EMBL" id="LAQT01000007">
    <property type="protein sequence ID" value="KPC53291.1"/>
    <property type="molecule type" value="Genomic_DNA"/>
</dbReference>
<evidence type="ECO:0000313" key="3">
    <source>
        <dbReference type="Proteomes" id="UP000037939"/>
    </source>
</evidence>
<protein>
    <recommendedName>
        <fullName evidence="4">Carboxypeptidase regulatory-like domain-containing protein</fullName>
    </recommendedName>
</protein>
<dbReference type="STRING" id="857265.WG78_09385"/>
<comment type="caution">
    <text evidence="2">The sequence shown here is derived from an EMBL/GenBank/DDBJ whole genome shotgun (WGS) entry which is preliminary data.</text>
</comment>
<dbReference type="SUPFAM" id="SSF49478">
    <property type="entry name" value="Cna protein B-type domain"/>
    <property type="match status" value="1"/>
</dbReference>
<feature type="chain" id="PRO_5005875285" description="Carboxypeptidase regulatory-like domain-containing protein" evidence="1">
    <location>
        <begin position="25"/>
        <end position="138"/>
    </location>
</feature>
<evidence type="ECO:0000313" key="2">
    <source>
        <dbReference type="EMBL" id="KPC53291.1"/>
    </source>
</evidence>
<feature type="signal peptide" evidence="1">
    <location>
        <begin position="1"/>
        <end position="24"/>
    </location>
</feature>
<keyword evidence="3" id="KW-1185">Reference proteome</keyword>
<evidence type="ECO:0008006" key="4">
    <source>
        <dbReference type="Google" id="ProtNLM"/>
    </source>
</evidence>